<feature type="transmembrane region" description="Helical" evidence="7">
    <location>
        <begin position="158"/>
        <end position="180"/>
    </location>
</feature>
<dbReference type="AlphaFoldDB" id="A0A3T0RXE8"/>
<feature type="transmembrane region" description="Helical" evidence="7">
    <location>
        <begin position="215"/>
        <end position="236"/>
    </location>
</feature>
<sequence length="293" mass="32259">MISRREKVITHLYLIPAAVFMLVFVFYPMFANIGFSFESFTLGAPSKKWVGLANYRQMFNDPIILTALKNNILYAIVSIVFQVAISHMLAATVLTVLPKRLATAARSFFFIPVLLSITVVGILFTFIYDSENGLLNSILQHVGLGSLAKPWLGDAGTAIYSVISVSQWQSVGYTMLLFIVSMQGINQDLYEAASLDGAGTLKQYLHVTLPQTREMIFVVMILTVSGAFTVFSEPYIMTNGGPGNASQTLATYLYNQGFFQNQMGYAAAISTLIMVITIILSVLQSFGFRTGKD</sequence>
<evidence type="ECO:0000259" key="8">
    <source>
        <dbReference type="PROSITE" id="PS50928"/>
    </source>
</evidence>
<dbReference type="PROSITE" id="PS50928">
    <property type="entry name" value="ABC_TM1"/>
    <property type="match status" value="1"/>
</dbReference>
<reference evidence="10" key="1">
    <citation type="submission" date="2017-12" db="EMBL/GenBank/DDBJ databases">
        <title>Whole genome sequencing of Acidipropionibacterium jensenii strains JS279 and JS280.</title>
        <authorList>
            <person name="Deptula P."/>
            <person name="Laine P."/>
            <person name="Smolander O.-P."/>
            <person name="Paulin L."/>
            <person name="Auvinen P."/>
            <person name="Varmanen P."/>
        </authorList>
    </citation>
    <scope>NUCLEOTIDE SEQUENCE [LARGE SCALE GENOMIC DNA]</scope>
    <source>
        <strain evidence="10">JS280</strain>
    </source>
</reference>
<dbReference type="GO" id="GO:0005886">
    <property type="term" value="C:plasma membrane"/>
    <property type="evidence" value="ECO:0007669"/>
    <property type="project" value="UniProtKB-SubCell"/>
</dbReference>
<evidence type="ECO:0000256" key="4">
    <source>
        <dbReference type="ARBA" id="ARBA00022692"/>
    </source>
</evidence>
<comment type="subcellular location">
    <subcellularLocation>
        <location evidence="1 7">Cell membrane</location>
        <topology evidence="1 7">Multi-pass membrane protein</topology>
    </subcellularLocation>
</comment>
<dbReference type="EMBL" id="CP025570">
    <property type="protein sequence ID" value="AZZ38619.1"/>
    <property type="molecule type" value="Genomic_DNA"/>
</dbReference>
<evidence type="ECO:0000256" key="3">
    <source>
        <dbReference type="ARBA" id="ARBA00022475"/>
    </source>
</evidence>
<dbReference type="SUPFAM" id="SSF160964">
    <property type="entry name" value="MalF N-terminal region-like"/>
    <property type="match status" value="1"/>
</dbReference>
<keyword evidence="5 7" id="KW-1133">Transmembrane helix</keyword>
<evidence type="ECO:0000313" key="9">
    <source>
        <dbReference type="EMBL" id="AZZ38619.1"/>
    </source>
</evidence>
<evidence type="ECO:0000256" key="7">
    <source>
        <dbReference type="RuleBase" id="RU363032"/>
    </source>
</evidence>
<gene>
    <name evidence="9" type="ORF">C0Z10_01375</name>
</gene>
<accession>A0A3T0RXE8</accession>
<keyword evidence="4 7" id="KW-0812">Transmembrane</keyword>
<keyword evidence="2 7" id="KW-0813">Transport</keyword>
<dbReference type="GO" id="GO:0055085">
    <property type="term" value="P:transmembrane transport"/>
    <property type="evidence" value="ECO:0007669"/>
    <property type="project" value="InterPro"/>
</dbReference>
<feature type="domain" description="ABC transmembrane type-1" evidence="8">
    <location>
        <begin position="68"/>
        <end position="284"/>
    </location>
</feature>
<dbReference type="PANTHER" id="PTHR30193">
    <property type="entry name" value="ABC TRANSPORTER PERMEASE PROTEIN"/>
    <property type="match status" value="1"/>
</dbReference>
<feature type="transmembrane region" description="Helical" evidence="7">
    <location>
        <begin position="109"/>
        <end position="128"/>
    </location>
</feature>
<organism evidence="9 10">
    <name type="scientific">Acidipropionibacterium jensenii</name>
    <dbReference type="NCBI Taxonomy" id="1749"/>
    <lineage>
        <taxon>Bacteria</taxon>
        <taxon>Bacillati</taxon>
        <taxon>Actinomycetota</taxon>
        <taxon>Actinomycetes</taxon>
        <taxon>Propionibacteriales</taxon>
        <taxon>Propionibacteriaceae</taxon>
        <taxon>Acidipropionibacterium</taxon>
    </lineage>
</organism>
<dbReference type="Proteomes" id="UP000285875">
    <property type="component" value="Chromosome"/>
</dbReference>
<feature type="transmembrane region" description="Helical" evidence="7">
    <location>
        <begin position="72"/>
        <end position="97"/>
    </location>
</feature>
<dbReference type="InterPro" id="IPR000515">
    <property type="entry name" value="MetI-like"/>
</dbReference>
<dbReference type="InterPro" id="IPR051393">
    <property type="entry name" value="ABC_transporter_permease"/>
</dbReference>
<dbReference type="Pfam" id="PF00528">
    <property type="entry name" value="BPD_transp_1"/>
    <property type="match status" value="1"/>
</dbReference>
<protein>
    <submittedName>
        <fullName evidence="9">Sugar ABC transporter permease</fullName>
    </submittedName>
</protein>
<dbReference type="InterPro" id="IPR035906">
    <property type="entry name" value="MetI-like_sf"/>
</dbReference>
<evidence type="ECO:0000256" key="1">
    <source>
        <dbReference type="ARBA" id="ARBA00004651"/>
    </source>
</evidence>
<dbReference type="SUPFAM" id="SSF161098">
    <property type="entry name" value="MetI-like"/>
    <property type="match status" value="1"/>
</dbReference>
<comment type="similarity">
    <text evidence="7">Belongs to the binding-protein-dependent transport system permease family.</text>
</comment>
<evidence type="ECO:0000256" key="5">
    <source>
        <dbReference type="ARBA" id="ARBA00022989"/>
    </source>
</evidence>
<evidence type="ECO:0000256" key="2">
    <source>
        <dbReference type="ARBA" id="ARBA00022448"/>
    </source>
</evidence>
<keyword evidence="3" id="KW-1003">Cell membrane</keyword>
<evidence type="ECO:0000313" key="10">
    <source>
        <dbReference type="Proteomes" id="UP000285875"/>
    </source>
</evidence>
<dbReference type="CDD" id="cd06261">
    <property type="entry name" value="TM_PBP2"/>
    <property type="match status" value="1"/>
</dbReference>
<name>A0A3T0RXE8_9ACTN</name>
<feature type="transmembrane region" description="Helical" evidence="7">
    <location>
        <begin position="263"/>
        <end position="283"/>
    </location>
</feature>
<dbReference type="Gene3D" id="1.10.3720.10">
    <property type="entry name" value="MetI-like"/>
    <property type="match status" value="1"/>
</dbReference>
<feature type="transmembrane region" description="Helical" evidence="7">
    <location>
        <begin position="12"/>
        <end position="30"/>
    </location>
</feature>
<proteinExistence type="inferred from homology"/>
<dbReference type="PANTHER" id="PTHR30193:SF37">
    <property type="entry name" value="INNER MEMBRANE ABC TRANSPORTER PERMEASE PROTEIN YCJO"/>
    <property type="match status" value="1"/>
</dbReference>
<dbReference type="RefSeq" id="WP_097798217.1">
    <property type="nucleotide sequence ID" value="NZ_CP025570.1"/>
</dbReference>
<keyword evidence="6 7" id="KW-0472">Membrane</keyword>
<dbReference type="KEGG" id="aji:C0Z10_01375"/>
<evidence type="ECO:0000256" key="6">
    <source>
        <dbReference type="ARBA" id="ARBA00023136"/>
    </source>
</evidence>